<organism evidence="7 8">
    <name type="scientific">Eiseniibacteriota bacterium</name>
    <dbReference type="NCBI Taxonomy" id="2212470"/>
    <lineage>
        <taxon>Bacteria</taxon>
        <taxon>Candidatus Eiseniibacteriota</taxon>
    </lineage>
</organism>
<dbReference type="Gene3D" id="3.40.309.10">
    <property type="entry name" value="Aldehyde Dehydrogenase, Chain A, domain 2"/>
    <property type="match status" value="1"/>
</dbReference>
<protein>
    <submittedName>
        <fullName evidence="7">Aldehyde dehydrogenase family protein</fullName>
    </submittedName>
</protein>
<dbReference type="PROSITE" id="PS00687">
    <property type="entry name" value="ALDEHYDE_DEHYDR_GLU"/>
    <property type="match status" value="1"/>
</dbReference>
<evidence type="ECO:0000256" key="1">
    <source>
        <dbReference type="ARBA" id="ARBA00009986"/>
    </source>
</evidence>
<evidence type="ECO:0000256" key="5">
    <source>
        <dbReference type="SAM" id="MobiDB-lite"/>
    </source>
</evidence>
<evidence type="ECO:0000256" key="3">
    <source>
        <dbReference type="PROSITE-ProRule" id="PRU10007"/>
    </source>
</evidence>
<dbReference type="CDD" id="cd07131">
    <property type="entry name" value="ALDH_AldH-CAJ73105"/>
    <property type="match status" value="1"/>
</dbReference>
<dbReference type="SUPFAM" id="SSF53720">
    <property type="entry name" value="ALDH-like"/>
    <property type="match status" value="1"/>
</dbReference>
<keyword evidence="2 4" id="KW-0560">Oxidoreductase</keyword>
<evidence type="ECO:0000256" key="4">
    <source>
        <dbReference type="RuleBase" id="RU003345"/>
    </source>
</evidence>
<dbReference type="InterPro" id="IPR016160">
    <property type="entry name" value="Ald_DH_CS_CYS"/>
</dbReference>
<gene>
    <name evidence="7" type="ORF">E6K79_11155</name>
</gene>
<dbReference type="InterPro" id="IPR016161">
    <property type="entry name" value="Ald_DH/histidinol_DH"/>
</dbReference>
<reference evidence="7 8" key="1">
    <citation type="journal article" date="2019" name="Nat. Microbiol.">
        <title>Mediterranean grassland soil C-N compound turnover is dependent on rainfall and depth, and is mediated by genomically divergent microorganisms.</title>
        <authorList>
            <person name="Diamond S."/>
            <person name="Andeer P.F."/>
            <person name="Li Z."/>
            <person name="Crits-Christoph A."/>
            <person name="Burstein D."/>
            <person name="Anantharaman K."/>
            <person name="Lane K.R."/>
            <person name="Thomas B.C."/>
            <person name="Pan C."/>
            <person name="Northen T.R."/>
            <person name="Banfield J.F."/>
        </authorList>
    </citation>
    <scope>NUCLEOTIDE SEQUENCE [LARGE SCALE GENOMIC DNA]</scope>
    <source>
        <strain evidence="7">WS_9</strain>
    </source>
</reference>
<dbReference type="AlphaFoldDB" id="A0A538TH56"/>
<evidence type="ECO:0000313" key="7">
    <source>
        <dbReference type="EMBL" id="TMQ62965.1"/>
    </source>
</evidence>
<name>A0A538TH56_UNCEI</name>
<dbReference type="InterPro" id="IPR016163">
    <property type="entry name" value="Ald_DH_C"/>
</dbReference>
<sequence>MNPQTVPAPAESAERSPGADPASRAYLNLIGGKWVPARSGRTFENRNPARSSDLVGTFPESGSEDVDEAVRAAKMAFPAWRLTPAPRRAEIIYRAAEILRDRKEALARAMTREMGKVLAETRGDVQEAIDMAYYIAAEGRRLFGVTAPSELPNKFAMSVRQPLGVCGLITPWNFPMAIPSWKIFPALVSGNTVVIKPATDTPASAHHLVEALLEAGVPAGVLNIVHGGGTAVGVPLTAHPDVNMISFTGSSEVGKGIAERTARSLKRLSLELGGKNAQIVMDDADLDLATEGALWGAFGTTGQRCTATSRLIVMKQVHDEMVRRLSERASKLRLGDGLDPASEVGPLVNRAQRDKVHSYVEIGKKEGAKLVAGGSPAEEGPLREGNFYRPTVFDGVTPTMRIAVEEIFGPVLSILTVSSFEEAVQVQNATPYGLSSSIYTRDVNRAMRAIRDIEAGITYVNGPTIGAEVQLPFGGVKETGNGHREGGPTVIDAFTEWKSVYIDYSGKLQKAQIDR</sequence>
<comment type="caution">
    <text evidence="7">The sequence shown here is derived from an EMBL/GenBank/DDBJ whole genome shotgun (WGS) entry which is preliminary data.</text>
</comment>
<evidence type="ECO:0000259" key="6">
    <source>
        <dbReference type="Pfam" id="PF00171"/>
    </source>
</evidence>
<dbReference type="PROSITE" id="PS00070">
    <property type="entry name" value="ALDEHYDE_DEHYDR_CYS"/>
    <property type="match status" value="1"/>
</dbReference>
<accession>A0A538TH56</accession>
<evidence type="ECO:0000256" key="2">
    <source>
        <dbReference type="ARBA" id="ARBA00023002"/>
    </source>
</evidence>
<dbReference type="Proteomes" id="UP000317691">
    <property type="component" value="Unassembled WGS sequence"/>
</dbReference>
<dbReference type="InterPro" id="IPR029510">
    <property type="entry name" value="Ald_DH_CS_GLU"/>
</dbReference>
<dbReference type="GO" id="GO:0016620">
    <property type="term" value="F:oxidoreductase activity, acting on the aldehyde or oxo group of donors, NAD or NADP as acceptor"/>
    <property type="evidence" value="ECO:0007669"/>
    <property type="project" value="InterPro"/>
</dbReference>
<dbReference type="FunFam" id="3.40.309.10:FF:000009">
    <property type="entry name" value="Aldehyde dehydrogenase A"/>
    <property type="match status" value="1"/>
</dbReference>
<feature type="domain" description="Aldehyde dehydrogenase" evidence="6">
    <location>
        <begin position="34"/>
        <end position="500"/>
    </location>
</feature>
<dbReference type="InterPro" id="IPR016162">
    <property type="entry name" value="Ald_DH_N"/>
</dbReference>
<feature type="region of interest" description="Disordered" evidence="5">
    <location>
        <begin position="1"/>
        <end position="22"/>
    </location>
</feature>
<dbReference type="InterPro" id="IPR015590">
    <property type="entry name" value="Aldehyde_DH_dom"/>
</dbReference>
<dbReference type="Pfam" id="PF00171">
    <property type="entry name" value="Aldedh"/>
    <property type="match status" value="1"/>
</dbReference>
<comment type="similarity">
    <text evidence="1 4">Belongs to the aldehyde dehydrogenase family.</text>
</comment>
<dbReference type="FunFam" id="3.40.605.10:FF:000007">
    <property type="entry name" value="NAD/NADP-dependent betaine aldehyde dehydrogenase"/>
    <property type="match status" value="1"/>
</dbReference>
<feature type="region of interest" description="Disordered" evidence="5">
    <location>
        <begin position="42"/>
        <end position="61"/>
    </location>
</feature>
<dbReference type="Gene3D" id="3.40.605.10">
    <property type="entry name" value="Aldehyde Dehydrogenase, Chain A, domain 1"/>
    <property type="match status" value="1"/>
</dbReference>
<feature type="active site" evidence="3">
    <location>
        <position position="271"/>
    </location>
</feature>
<dbReference type="PANTHER" id="PTHR11699">
    <property type="entry name" value="ALDEHYDE DEHYDROGENASE-RELATED"/>
    <property type="match status" value="1"/>
</dbReference>
<proteinExistence type="inferred from homology"/>
<evidence type="ECO:0000313" key="8">
    <source>
        <dbReference type="Proteomes" id="UP000317691"/>
    </source>
</evidence>
<dbReference type="EMBL" id="VBOZ01000034">
    <property type="protein sequence ID" value="TMQ62965.1"/>
    <property type="molecule type" value="Genomic_DNA"/>
</dbReference>